<evidence type="ECO:0000256" key="10">
    <source>
        <dbReference type="ARBA" id="ARBA00077966"/>
    </source>
</evidence>
<comment type="subcellular location">
    <subcellularLocation>
        <location evidence="1">Cytoplasm</location>
        <location evidence="1">Cytoskeleton</location>
        <location evidence="1">Microtubule organizing center</location>
        <location evidence="1">Centrosome</location>
    </subcellularLocation>
</comment>
<evidence type="ECO:0000256" key="6">
    <source>
        <dbReference type="ARBA" id="ARBA00022786"/>
    </source>
</evidence>
<evidence type="ECO:0000256" key="1">
    <source>
        <dbReference type="ARBA" id="ARBA00004300"/>
    </source>
</evidence>
<evidence type="ECO:0000256" key="5">
    <source>
        <dbReference type="ARBA" id="ARBA00022737"/>
    </source>
</evidence>
<dbReference type="PANTHER" id="PTHR13318:SF50">
    <property type="entry name" value="F-BOX_LRR-REPEAT PROTEIN 7"/>
    <property type="match status" value="1"/>
</dbReference>
<evidence type="ECO:0000256" key="3">
    <source>
        <dbReference type="ARBA" id="ARBA00022490"/>
    </source>
</evidence>
<dbReference type="Gene3D" id="3.80.10.10">
    <property type="entry name" value="Ribonuclease Inhibitor"/>
    <property type="match status" value="2"/>
</dbReference>
<dbReference type="InterPro" id="IPR057207">
    <property type="entry name" value="FBXL15_LRR"/>
</dbReference>
<dbReference type="InterPro" id="IPR001810">
    <property type="entry name" value="F-box_dom"/>
</dbReference>
<proteinExistence type="inferred from homology"/>
<dbReference type="InterPro" id="IPR001611">
    <property type="entry name" value="Leu-rich_rpt"/>
</dbReference>
<comment type="pathway">
    <text evidence="2">Protein modification; protein ubiquitination.</text>
</comment>
<evidence type="ECO:0000256" key="4">
    <source>
        <dbReference type="ARBA" id="ARBA00022614"/>
    </source>
</evidence>
<dbReference type="Pfam" id="PF13516">
    <property type="entry name" value="LRR_6"/>
    <property type="match status" value="1"/>
</dbReference>
<dbReference type="InterPro" id="IPR032675">
    <property type="entry name" value="LRR_dom_sf"/>
</dbReference>
<evidence type="ECO:0000256" key="11">
    <source>
        <dbReference type="SAM" id="MobiDB-lite"/>
    </source>
</evidence>
<dbReference type="Pfam" id="PF25372">
    <property type="entry name" value="DUF7885"/>
    <property type="match status" value="1"/>
</dbReference>
<evidence type="ECO:0000256" key="8">
    <source>
        <dbReference type="ARBA" id="ARBA00061191"/>
    </source>
</evidence>
<keyword evidence="5" id="KW-0677">Repeat</keyword>
<dbReference type="SUPFAM" id="SSF81383">
    <property type="entry name" value="F-box domain"/>
    <property type="match status" value="1"/>
</dbReference>
<feature type="domain" description="F-box" evidence="12">
    <location>
        <begin position="65"/>
        <end position="111"/>
    </location>
</feature>
<protein>
    <recommendedName>
        <fullName evidence="9">F-box/LRR-repeat protein 7</fullName>
    </recommendedName>
    <alternativeName>
        <fullName evidence="10">F-box and leucine-rich repeat protein 7</fullName>
    </alternativeName>
</protein>
<accession>A0A9Q1EDC0</accession>
<dbReference type="InterPro" id="IPR006553">
    <property type="entry name" value="Leu-rich_rpt_Cys-con_subtyp"/>
</dbReference>
<evidence type="ECO:0000256" key="9">
    <source>
        <dbReference type="ARBA" id="ARBA00070271"/>
    </source>
</evidence>
<dbReference type="InterPro" id="IPR036047">
    <property type="entry name" value="F-box-like_dom_sf"/>
</dbReference>
<evidence type="ECO:0000256" key="2">
    <source>
        <dbReference type="ARBA" id="ARBA00004906"/>
    </source>
</evidence>
<dbReference type="GO" id="GO:0005813">
    <property type="term" value="C:centrosome"/>
    <property type="evidence" value="ECO:0007669"/>
    <property type="project" value="UniProtKB-SubCell"/>
</dbReference>
<dbReference type="SMART" id="SM00367">
    <property type="entry name" value="LRR_CC"/>
    <property type="match status" value="9"/>
</dbReference>
<dbReference type="Proteomes" id="UP001152622">
    <property type="component" value="Chromosome 19"/>
</dbReference>
<organism evidence="13 14">
    <name type="scientific">Synaphobranchus kaupii</name>
    <name type="common">Kaup's arrowtooth eel</name>
    <dbReference type="NCBI Taxonomy" id="118154"/>
    <lineage>
        <taxon>Eukaryota</taxon>
        <taxon>Metazoa</taxon>
        <taxon>Chordata</taxon>
        <taxon>Craniata</taxon>
        <taxon>Vertebrata</taxon>
        <taxon>Euteleostomi</taxon>
        <taxon>Actinopterygii</taxon>
        <taxon>Neopterygii</taxon>
        <taxon>Teleostei</taxon>
        <taxon>Anguilliformes</taxon>
        <taxon>Synaphobranchidae</taxon>
        <taxon>Synaphobranchus</taxon>
    </lineage>
</organism>
<keyword evidence="3" id="KW-0963">Cytoplasm</keyword>
<dbReference type="GO" id="GO:0031146">
    <property type="term" value="P:SCF-dependent proteasomal ubiquitin-dependent protein catabolic process"/>
    <property type="evidence" value="ECO:0007669"/>
    <property type="project" value="TreeGrafter"/>
</dbReference>
<keyword evidence="4" id="KW-0433">Leucine-rich repeat</keyword>
<dbReference type="OrthoDB" id="423607at2759"/>
<keyword evidence="7" id="KW-0206">Cytoskeleton</keyword>
<feature type="region of interest" description="Disordered" evidence="11">
    <location>
        <begin position="1"/>
        <end position="36"/>
    </location>
</feature>
<dbReference type="GO" id="GO:0019005">
    <property type="term" value="C:SCF ubiquitin ligase complex"/>
    <property type="evidence" value="ECO:0007669"/>
    <property type="project" value="TreeGrafter"/>
</dbReference>
<sequence length="420" mass="46863">MRTLSTPSPALILPPSSSHLPLPAQANGSSTSSSSITGETVAMVHAPPAGLIRPRARLRPPKDQQAPVDLLPDHAFLQIFAHLPTNQLCRCARVCRRWYNLAWDPRLWRSIRLTGDLLHADRALRVLTRRLCQDTPNVCLMLEAVAASGCRRLTDRGLHTVAQCCPELRRLEVAGCYNVSNMAVFEVVSRCPNLEHLDVSGCSKVTCISLTRDVSLKLLPVHGQQISIRYLDMTDCFALEDEGLHTIAAHCTQLTHLYLRRCIRLTDEGLRYLVIYCPSVRELSVSDCRFVSDFGLREIAKLEGRLRYLSVAHCGRITDTRGLEHLAKNCPKLKSLDIGKCPLVSDAGLELLALNCFNLKRLSLKSCESITGRGLQVVAANCFDLQLLNVQDCDVPQEALRFVKRHCKRCVIEHTNPAFF</sequence>
<dbReference type="CDD" id="cd22120">
    <property type="entry name" value="F-box_FBXL7"/>
    <property type="match status" value="1"/>
</dbReference>
<dbReference type="FunFam" id="3.80.10.10:FF:000122">
    <property type="entry name" value="F-box/LRR-repeat protein 7 isoform X1"/>
    <property type="match status" value="1"/>
</dbReference>
<feature type="compositionally biased region" description="Low complexity" evidence="11">
    <location>
        <begin position="1"/>
        <end position="35"/>
    </location>
</feature>
<dbReference type="PANTHER" id="PTHR13318">
    <property type="entry name" value="PARTNER OF PAIRED, ISOFORM B-RELATED"/>
    <property type="match status" value="1"/>
</dbReference>
<keyword evidence="14" id="KW-1185">Reference proteome</keyword>
<dbReference type="EMBL" id="JAINUF010000019">
    <property type="protein sequence ID" value="KAJ8336702.1"/>
    <property type="molecule type" value="Genomic_DNA"/>
</dbReference>
<evidence type="ECO:0000256" key="7">
    <source>
        <dbReference type="ARBA" id="ARBA00023212"/>
    </source>
</evidence>
<dbReference type="Pfam" id="PF12937">
    <property type="entry name" value="F-box-like"/>
    <property type="match status" value="1"/>
</dbReference>
<dbReference type="PROSITE" id="PS50181">
    <property type="entry name" value="FBOX"/>
    <property type="match status" value="1"/>
</dbReference>
<dbReference type="SUPFAM" id="SSF52047">
    <property type="entry name" value="RNI-like"/>
    <property type="match status" value="1"/>
</dbReference>
<evidence type="ECO:0000313" key="14">
    <source>
        <dbReference type="Proteomes" id="UP001152622"/>
    </source>
</evidence>
<evidence type="ECO:0000313" key="13">
    <source>
        <dbReference type="EMBL" id="KAJ8336702.1"/>
    </source>
</evidence>
<evidence type="ECO:0000259" key="12">
    <source>
        <dbReference type="PROSITE" id="PS50181"/>
    </source>
</evidence>
<reference evidence="13" key="1">
    <citation type="journal article" date="2023" name="Science">
        <title>Genome structures resolve the early diversification of teleost fishes.</title>
        <authorList>
            <person name="Parey E."/>
            <person name="Louis A."/>
            <person name="Montfort J."/>
            <person name="Bouchez O."/>
            <person name="Roques C."/>
            <person name="Iampietro C."/>
            <person name="Lluch J."/>
            <person name="Castinel A."/>
            <person name="Donnadieu C."/>
            <person name="Desvignes T."/>
            <person name="Floi Bucao C."/>
            <person name="Jouanno E."/>
            <person name="Wen M."/>
            <person name="Mejri S."/>
            <person name="Dirks R."/>
            <person name="Jansen H."/>
            <person name="Henkel C."/>
            <person name="Chen W.J."/>
            <person name="Zahm M."/>
            <person name="Cabau C."/>
            <person name="Klopp C."/>
            <person name="Thompson A.W."/>
            <person name="Robinson-Rechavi M."/>
            <person name="Braasch I."/>
            <person name="Lecointre G."/>
            <person name="Bobe J."/>
            <person name="Postlethwait J.H."/>
            <person name="Berthelot C."/>
            <person name="Roest Crollius H."/>
            <person name="Guiguen Y."/>
        </authorList>
    </citation>
    <scope>NUCLEOTIDE SEQUENCE</scope>
    <source>
        <strain evidence="13">WJC10195</strain>
    </source>
</reference>
<dbReference type="FunFam" id="1.20.1280.50:FF:000018">
    <property type="entry name" value="F-box/LRR-repeat protein 7 isoform X2"/>
    <property type="match status" value="1"/>
</dbReference>
<comment type="similarity">
    <text evidence="8">Belongs to the FBXL7 family.</text>
</comment>
<dbReference type="FunFam" id="3.80.10.10:FF:000112">
    <property type="entry name" value="F-box and leucine-rich repeat protein 7"/>
    <property type="match status" value="1"/>
</dbReference>
<gene>
    <name evidence="13" type="ORF">SKAU_G00379220</name>
</gene>
<dbReference type="SMART" id="SM00256">
    <property type="entry name" value="FBOX"/>
    <property type="match status" value="1"/>
</dbReference>
<keyword evidence="6" id="KW-0833">Ubl conjugation pathway</keyword>
<name>A0A9Q1EDC0_SYNKA</name>
<dbReference type="AlphaFoldDB" id="A0A9Q1EDC0"/>
<comment type="caution">
    <text evidence="13">The sequence shown here is derived from an EMBL/GenBank/DDBJ whole genome shotgun (WGS) entry which is preliminary data.</text>
</comment>